<organism evidence="2 3">
    <name type="scientific">Rhynchospora breviuscula</name>
    <dbReference type="NCBI Taxonomy" id="2022672"/>
    <lineage>
        <taxon>Eukaryota</taxon>
        <taxon>Viridiplantae</taxon>
        <taxon>Streptophyta</taxon>
        <taxon>Embryophyta</taxon>
        <taxon>Tracheophyta</taxon>
        <taxon>Spermatophyta</taxon>
        <taxon>Magnoliopsida</taxon>
        <taxon>Liliopsida</taxon>
        <taxon>Poales</taxon>
        <taxon>Cyperaceae</taxon>
        <taxon>Cyperoideae</taxon>
        <taxon>Rhynchosporeae</taxon>
        <taxon>Rhynchospora</taxon>
    </lineage>
</organism>
<evidence type="ECO:0000313" key="2">
    <source>
        <dbReference type="EMBL" id="KAJ1688795.1"/>
    </source>
</evidence>
<dbReference type="SUPFAM" id="SSF52047">
    <property type="entry name" value="RNI-like"/>
    <property type="match status" value="1"/>
</dbReference>
<sequence>MMVCSPTDGERIDHLSNLPDDLLITILSFLPTHIAARTSVLCRRFRHLWKASPSLQFITQDLPAPRDVNFIAMADRSLLHRNASHQLISLRLDNLFPLLPPSILDSYMPSLLTKAHSLGLRHLTVESGLHNNLALLTIFSIDSLQSLSLPMVHSGHKFPSGISLPCLRSLSLTICDNEFVPTFNRLLSALCSLQDLHLVTRRIEDLSLSSLTIRKLTLMIGTYIGSLHNLVMFLPSLESLYFTNWKFLGVHIDVYVPLVKRAVISLDGVMTTSVSAVTRLLSSISHVEELSLHIKEHQVEFYPFSVLLEPGEDMLNFPTLKRLDVSLCFHKHNIGAIIMILHNCPALESVKLVHQFTDVARRKRKDWRSKLPSISNGNHFSAYFRDLHFKKNRKEFMKFLNRKEFRHKRS</sequence>
<dbReference type="PANTHER" id="PTHR31900">
    <property type="entry name" value="F-BOX/RNI SUPERFAMILY PROTEIN-RELATED"/>
    <property type="match status" value="1"/>
</dbReference>
<gene>
    <name evidence="2" type="ORF">LUZ63_012950</name>
</gene>
<dbReference type="SMART" id="SM00256">
    <property type="entry name" value="FBOX"/>
    <property type="match status" value="1"/>
</dbReference>
<proteinExistence type="predicted"/>
<comment type="caution">
    <text evidence="2">The sequence shown here is derived from an EMBL/GenBank/DDBJ whole genome shotgun (WGS) entry which is preliminary data.</text>
</comment>
<dbReference type="SUPFAM" id="SSF81383">
    <property type="entry name" value="F-box domain"/>
    <property type="match status" value="1"/>
</dbReference>
<dbReference type="Pfam" id="PF00646">
    <property type="entry name" value="F-box"/>
    <property type="match status" value="1"/>
</dbReference>
<dbReference type="PANTHER" id="PTHR31900:SF27">
    <property type="entry name" value="FBD DOMAIN-CONTAINING PROTEIN"/>
    <property type="match status" value="1"/>
</dbReference>
<dbReference type="PROSITE" id="PS50181">
    <property type="entry name" value="FBOX"/>
    <property type="match status" value="1"/>
</dbReference>
<dbReference type="EMBL" id="JAMQYH010000004">
    <property type="protein sequence ID" value="KAJ1688795.1"/>
    <property type="molecule type" value="Genomic_DNA"/>
</dbReference>
<name>A0A9Q0C7N4_9POAL</name>
<dbReference type="InterPro" id="IPR053781">
    <property type="entry name" value="F-box_AtFBL13-like"/>
</dbReference>
<dbReference type="InterPro" id="IPR050232">
    <property type="entry name" value="FBL13/AtMIF1-like"/>
</dbReference>
<dbReference type="Gene3D" id="1.20.1280.50">
    <property type="match status" value="1"/>
</dbReference>
<dbReference type="InterPro" id="IPR001810">
    <property type="entry name" value="F-box_dom"/>
</dbReference>
<keyword evidence="3" id="KW-1185">Reference proteome</keyword>
<evidence type="ECO:0000313" key="3">
    <source>
        <dbReference type="Proteomes" id="UP001151287"/>
    </source>
</evidence>
<dbReference type="OrthoDB" id="677936at2759"/>
<dbReference type="Gene3D" id="3.80.10.10">
    <property type="entry name" value="Ribonuclease Inhibitor"/>
    <property type="match status" value="1"/>
</dbReference>
<dbReference type="AlphaFoldDB" id="A0A9Q0C7N4"/>
<dbReference type="InterPro" id="IPR032675">
    <property type="entry name" value="LRR_dom_sf"/>
</dbReference>
<reference evidence="2" key="1">
    <citation type="journal article" date="2022" name="Cell">
        <title>Repeat-based holocentromeres influence genome architecture and karyotype evolution.</title>
        <authorList>
            <person name="Hofstatter P.G."/>
            <person name="Thangavel G."/>
            <person name="Lux T."/>
            <person name="Neumann P."/>
            <person name="Vondrak T."/>
            <person name="Novak P."/>
            <person name="Zhang M."/>
            <person name="Costa L."/>
            <person name="Castellani M."/>
            <person name="Scott A."/>
            <person name="Toegelov H."/>
            <person name="Fuchs J."/>
            <person name="Mata-Sucre Y."/>
            <person name="Dias Y."/>
            <person name="Vanzela A.L.L."/>
            <person name="Huettel B."/>
            <person name="Almeida C.C.S."/>
            <person name="Simkova H."/>
            <person name="Souza G."/>
            <person name="Pedrosa-Harand A."/>
            <person name="Macas J."/>
            <person name="Mayer K.F.X."/>
            <person name="Houben A."/>
            <person name="Marques A."/>
        </authorList>
    </citation>
    <scope>NUCLEOTIDE SEQUENCE</scope>
    <source>
        <strain evidence="2">RhyBre1mFocal</strain>
    </source>
</reference>
<dbReference type="CDD" id="cd22160">
    <property type="entry name" value="F-box_AtFBL13-like"/>
    <property type="match status" value="1"/>
</dbReference>
<dbReference type="Proteomes" id="UP001151287">
    <property type="component" value="Unassembled WGS sequence"/>
</dbReference>
<dbReference type="InterPro" id="IPR036047">
    <property type="entry name" value="F-box-like_dom_sf"/>
</dbReference>
<accession>A0A9Q0C7N4</accession>
<protein>
    <recommendedName>
        <fullName evidence="1">F-box domain-containing protein</fullName>
    </recommendedName>
</protein>
<feature type="domain" description="F-box" evidence="1">
    <location>
        <begin position="12"/>
        <end position="58"/>
    </location>
</feature>
<evidence type="ECO:0000259" key="1">
    <source>
        <dbReference type="PROSITE" id="PS50181"/>
    </source>
</evidence>